<protein>
    <recommendedName>
        <fullName evidence="3">Cytochrome c domain-containing protein</fullName>
    </recommendedName>
</protein>
<organism evidence="1 2">
    <name type="scientific">Colwellia marinimaniae</name>
    <dbReference type="NCBI Taxonomy" id="1513592"/>
    <lineage>
        <taxon>Bacteria</taxon>
        <taxon>Pseudomonadati</taxon>
        <taxon>Pseudomonadota</taxon>
        <taxon>Gammaproteobacteria</taxon>
        <taxon>Alteromonadales</taxon>
        <taxon>Colwelliaceae</taxon>
        <taxon>Colwellia</taxon>
    </lineage>
</organism>
<name>A0ABQ0MY49_9GAMM</name>
<evidence type="ECO:0000313" key="2">
    <source>
        <dbReference type="Proteomes" id="UP000197068"/>
    </source>
</evidence>
<comment type="caution">
    <text evidence="1">The sequence shown here is derived from an EMBL/GenBank/DDBJ whole genome shotgun (WGS) entry which is preliminary data.</text>
</comment>
<reference evidence="1 2" key="1">
    <citation type="submission" date="2017-06" db="EMBL/GenBank/DDBJ databases">
        <title>Whole Genome Sequences of Colwellia marinimaniae MTCD1.</title>
        <authorList>
            <person name="Kusumoto H."/>
            <person name="Inoue M."/>
            <person name="Tanikawa K."/>
            <person name="Maeji H."/>
            <person name="Cameron J.H."/>
            <person name="Bartlett D.H."/>
        </authorList>
    </citation>
    <scope>NUCLEOTIDE SEQUENCE [LARGE SCALE GENOMIC DNA]</scope>
    <source>
        <strain evidence="1 2">MTCD1</strain>
    </source>
</reference>
<accession>A0ABQ0MY49</accession>
<proteinExistence type="predicted"/>
<evidence type="ECO:0008006" key="3">
    <source>
        <dbReference type="Google" id="ProtNLM"/>
    </source>
</evidence>
<evidence type="ECO:0000313" key="1">
    <source>
        <dbReference type="EMBL" id="GAW97199.1"/>
    </source>
</evidence>
<dbReference type="RefSeq" id="WP_057183277.1">
    <property type="nucleotide sequence ID" value="NZ_BDQM01000027.1"/>
</dbReference>
<dbReference type="EMBL" id="BDQM01000027">
    <property type="protein sequence ID" value="GAW97199.1"/>
    <property type="molecule type" value="Genomic_DNA"/>
</dbReference>
<sequence>MSIIFKQAALLPGLVLITLLLSSFTSKAEPYLAYKNNLKCMACHVNPDGGGQRNNFGRAFGQTILPAKTNSFDSNKLAQLTQYLTIGSDARFNANAQKDKNELTSKSFEVSSVLLYANIVFADTGLSFYIDEQIAPGSALNREAWAMMSFASGNLLKVGKMFLPYGIRIEDDGAFIRQVTGMNFDNGDNGIEYTVNYQRSAINLFMANGTSQLINDDDNFLYGIRAEHLFSDYRLGTSLVFNNNEQQTKMFNLYSGATWGNFTLLAEVDLITFKPINNVSSAQIKQLITFVEIDYQWQKGLNFKITAEYFDPDQDIDENQQTRYSFVTEYTPIANVQLRLGLRTKEDIPQKPSQSYDLIFLQSHFYF</sequence>
<dbReference type="SUPFAM" id="SSF56935">
    <property type="entry name" value="Porins"/>
    <property type="match status" value="1"/>
</dbReference>
<gene>
    <name evidence="1" type="ORF">MTCD1_02825</name>
</gene>
<keyword evidence="2" id="KW-1185">Reference proteome</keyword>
<dbReference type="Proteomes" id="UP000197068">
    <property type="component" value="Unassembled WGS sequence"/>
</dbReference>